<keyword evidence="1" id="KW-1188">Viral release from host cell</keyword>
<accession>Q5Z3U8</accession>
<evidence type="ECO:0000256" key="4">
    <source>
        <dbReference type="SAM" id="Phobius"/>
    </source>
</evidence>
<feature type="compositionally biased region" description="Gly residues" evidence="3">
    <location>
        <begin position="971"/>
        <end position="1002"/>
    </location>
</feature>
<dbReference type="Proteomes" id="UP000006820">
    <property type="component" value="Chromosome"/>
</dbReference>
<dbReference type="SUPFAM" id="SSF57997">
    <property type="entry name" value="Tropomyosin"/>
    <property type="match status" value="1"/>
</dbReference>
<dbReference type="RefSeq" id="WP_011206580.1">
    <property type="nucleotide sequence ID" value="NC_006361.1"/>
</dbReference>
<keyword evidence="7" id="KW-1185">Reference proteome</keyword>
<dbReference type="SMR" id="Q5Z3U8"/>
<feature type="transmembrane region" description="Helical" evidence="4">
    <location>
        <begin position="501"/>
        <end position="520"/>
    </location>
</feature>
<gene>
    <name evidence="6" type="ordered locus">NFA_510</name>
</gene>
<dbReference type="eggNOG" id="COG5280">
    <property type="taxonomic scope" value="Bacteria"/>
</dbReference>
<dbReference type="EMBL" id="AP006618">
    <property type="protein sequence ID" value="BAD54893.1"/>
    <property type="molecule type" value="Genomic_DNA"/>
</dbReference>
<dbReference type="Pfam" id="PF10145">
    <property type="entry name" value="PhageMin_Tail"/>
    <property type="match status" value="1"/>
</dbReference>
<feature type="region of interest" description="Disordered" evidence="3">
    <location>
        <begin position="955"/>
        <end position="1068"/>
    </location>
</feature>
<keyword evidence="2" id="KW-0175">Coiled coil</keyword>
<feature type="domain" description="Phage tail tape measure protein" evidence="5">
    <location>
        <begin position="242"/>
        <end position="427"/>
    </location>
</feature>
<feature type="compositionally biased region" description="Low complexity" evidence="3">
    <location>
        <begin position="1025"/>
        <end position="1040"/>
    </location>
</feature>
<dbReference type="AlphaFoldDB" id="Q5Z3U8"/>
<keyword evidence="4" id="KW-0472">Membrane</keyword>
<feature type="coiled-coil region" evidence="2">
    <location>
        <begin position="56"/>
        <end position="153"/>
    </location>
</feature>
<evidence type="ECO:0000256" key="1">
    <source>
        <dbReference type="ARBA" id="ARBA00022612"/>
    </source>
</evidence>
<dbReference type="PANTHER" id="PTHR37813">
    <property type="entry name" value="FELS-2 PROPHAGE PROTEIN"/>
    <property type="match status" value="1"/>
</dbReference>
<evidence type="ECO:0000256" key="2">
    <source>
        <dbReference type="SAM" id="Coils"/>
    </source>
</evidence>
<name>Q5Z3U8_NOCFA</name>
<evidence type="ECO:0000256" key="3">
    <source>
        <dbReference type="SAM" id="MobiDB-lite"/>
    </source>
</evidence>
<keyword evidence="4" id="KW-1133">Transmembrane helix</keyword>
<sequence length="1186" mass="119482">MTSPGSGAEVIGYAALQIIPSMRGTAGMLDQQLGAPLQAAGRSAGAAAGRAVAQGLDQAKAAVEAASARLAAARDKEADAAGKVRVAEAKLQELRARGNASASQLAAAEERLASAQRAADRAANARQQAVQGLSDARARLANHTDEATESESRFGAMMDAITGKLGPAEAKMLAAAAATAGLGAAMAAASEAISREKTVDVLAASLGATPELAAQYGAAASSLYAQGFGENFGAVTEAIGVVQSGFAALGSEGEASLETVTGRALNFAEVFGTDVATNVQVASQLVTNGLAKDSTEAFDLMTAAFQRVPVAMRDELPEILNEYGTHFRGLGFSGQQAFALLVDYAAQGKFALDKAGDALKEFSIRGSDMSTASQEAYKAIGLDAAAMSSAIAAGGAEAQAALQQTAQGLLAIEDPAERANTAIALFGTPVEDLAVDQIPAFLQALTGGSQSMADFAGATDEMGATLADNASTKLEVFKRQIQEGLIGALTSSVDWVDRNRGVAIGLGVALGTLATALVAAKVAAAGYAVAQGVMAAATGAGTAAIAANSLALGAYTIATGVIRGATMAWSAVQWVLNAALSANPIGLVVVAIAALAAGLVYAWQNSETFRNIVIGAWEGIKVAAQWTWDNVLRPIFDWIVGGYQKAWDVAKAAGEGIGAAWQWISDKATDAKDWVVNAFNSVVDFVTGLPGRVRDAASGLWDGITDSFRSAINWLISAWNNFRLGFDFTIPVINKRITFEVNTPDLPLLAGGGVAGRTADGRLWGPGTPTSDSILGIDALTGLPTALVSTREGVVKASAMDAGGAEIVAWLNAGWVPPIGLLRAMLPGLAGGGLVEAQEWVRGEAGKPYQYAGVGNPSWDCSAIAGAVWAKATGRNPYQRYFTTESDFEAMGWLPGLGGPNDISIGIMRGGGGPNSHMATTLGTLNVESSGTDGVEVGPGAQGAADFPLQFHWPLGGDPGGPGLAPELGTAPGGGGFGGGGGTGGSGGSGGSGGGGGAGGGTSSRPAGTAVPVWVDNWPSNFGISSSPGTGTTTAPSSTPGGPGVDEVYNAPSATAPGDAGAQPAEQAAHPLQGAPGLLGELADGPAPWWMAATPEQAAANLGRQAGDLAAQTVQGAQDFFANNWKEMLQTGAALVGMGAAGGGRGDTYNIIGPDPRQAAMAVDRVQRRRTMAMRRGGGNGGFGVR</sequence>
<protein>
    <submittedName>
        <fullName evidence="6">Putative phage tail</fullName>
    </submittedName>
</protein>
<feature type="transmembrane region" description="Helical" evidence="4">
    <location>
        <begin position="584"/>
        <end position="603"/>
    </location>
</feature>
<evidence type="ECO:0000313" key="6">
    <source>
        <dbReference type="EMBL" id="BAD54893.1"/>
    </source>
</evidence>
<evidence type="ECO:0000313" key="7">
    <source>
        <dbReference type="Proteomes" id="UP000006820"/>
    </source>
</evidence>
<dbReference type="HOGENOM" id="CLU_270391_0_0_11"/>
<feature type="transmembrane region" description="Helical" evidence="4">
    <location>
        <begin position="552"/>
        <end position="572"/>
    </location>
</feature>
<dbReference type="GeneID" id="61136454"/>
<dbReference type="KEGG" id="nfa:NFA_510"/>
<keyword evidence="4" id="KW-0812">Transmembrane</keyword>
<reference evidence="6 7" key="1">
    <citation type="journal article" date="2004" name="Proc. Natl. Acad. Sci. U.S.A.">
        <title>The complete genomic sequence of Nocardia farcinica IFM 10152.</title>
        <authorList>
            <person name="Ishikawa J."/>
            <person name="Yamashita A."/>
            <person name="Mikami Y."/>
            <person name="Hoshino Y."/>
            <person name="Kurita H."/>
            <person name="Hotta K."/>
            <person name="Shiba T."/>
            <person name="Hattori M."/>
        </authorList>
    </citation>
    <scope>NUCLEOTIDE SEQUENCE [LARGE SCALE GENOMIC DNA]</scope>
    <source>
        <strain evidence="6 7">IFM 10152</strain>
    </source>
</reference>
<dbReference type="OrthoDB" id="4391734at2"/>
<organism evidence="6 7">
    <name type="scientific">Nocardia farcinica (strain IFM 10152)</name>
    <dbReference type="NCBI Taxonomy" id="247156"/>
    <lineage>
        <taxon>Bacteria</taxon>
        <taxon>Bacillati</taxon>
        <taxon>Actinomycetota</taxon>
        <taxon>Actinomycetes</taxon>
        <taxon>Mycobacteriales</taxon>
        <taxon>Nocardiaceae</taxon>
        <taxon>Nocardia</taxon>
    </lineage>
</organism>
<proteinExistence type="predicted"/>
<dbReference type="InterPro" id="IPR010090">
    <property type="entry name" value="Phage_tape_meas"/>
</dbReference>
<dbReference type="eggNOG" id="COG5412">
    <property type="taxonomic scope" value="Bacteria"/>
</dbReference>
<dbReference type="PANTHER" id="PTHR37813:SF1">
    <property type="entry name" value="FELS-2 PROPHAGE PROTEIN"/>
    <property type="match status" value="1"/>
</dbReference>
<dbReference type="STRING" id="247156.NFA_510"/>
<feature type="transmembrane region" description="Helical" evidence="4">
    <location>
        <begin position="527"/>
        <end position="546"/>
    </location>
</feature>
<evidence type="ECO:0000259" key="5">
    <source>
        <dbReference type="Pfam" id="PF10145"/>
    </source>
</evidence>